<evidence type="ECO:0000256" key="4">
    <source>
        <dbReference type="ARBA" id="ARBA00022679"/>
    </source>
</evidence>
<comment type="caution">
    <text evidence="9">The sequence shown here is derived from an EMBL/GenBank/DDBJ whole genome shotgun (WGS) entry which is preliminary data.</text>
</comment>
<protein>
    <recommendedName>
        <fullName evidence="2">histidine kinase</fullName>
        <ecNumber evidence="2">2.7.13.3</ecNumber>
    </recommendedName>
</protein>
<evidence type="ECO:0000256" key="3">
    <source>
        <dbReference type="ARBA" id="ARBA00022553"/>
    </source>
</evidence>
<dbReference type="PRINTS" id="PR00344">
    <property type="entry name" value="BCTRLSENSOR"/>
</dbReference>
<comment type="catalytic activity">
    <reaction evidence="1">
        <text>ATP + protein L-histidine = ADP + protein N-phospho-L-histidine.</text>
        <dbReference type="EC" id="2.7.13.3"/>
    </reaction>
</comment>
<dbReference type="InterPro" id="IPR005467">
    <property type="entry name" value="His_kinase_dom"/>
</dbReference>
<dbReference type="CDD" id="cd00082">
    <property type="entry name" value="HisKA"/>
    <property type="match status" value="1"/>
</dbReference>
<dbReference type="SMART" id="SM00387">
    <property type="entry name" value="HATPase_c"/>
    <property type="match status" value="1"/>
</dbReference>
<dbReference type="SUPFAM" id="SSF55874">
    <property type="entry name" value="ATPase domain of HSP90 chaperone/DNA topoisomerase II/histidine kinase"/>
    <property type="match status" value="1"/>
</dbReference>
<sequence>MSRLASTGTFAPVRARKQGSLMQALLARARASVGTFHLQGGSPLLDAVLDSAIDAWPARIYVGLMGVIGFPMYYVVWTYWAPQPYESLGLRLAIAALFLPFLLPRAWLEPLRRFWPWYWHGTLLLALPFFFLFMALENNTTPWALSYVTALMFTVVLAPAPVAAVMLLTGGLLATSLHLLRHPDVQLSTQLIVQAWPVVLFALGGGLVLNVAVAQHKRRRTEALLSVAGFVAHELRTPLTAMEMQVAACLREPHNAAERLPAMEREARRAHIFIDMLLSSIRPASLQVQAHELEPVGISNVVRSAVQRYPYANERQRKAVQAQMSHDFTVAGVEILLEHLVLNLMKNAFTHGGGAAGFRVTITSESRPHANVLVISDNGRGIDGGDLPRVLDRYYRGGNPGGALGSGLGLSFCQDVMRSLGGHLEVQSAPGEGASMKLVFPHWPADQQATAS</sequence>
<organism evidence="9 10">
    <name type="scientific">Caldimonas mangrovi</name>
    <dbReference type="NCBI Taxonomy" id="2944811"/>
    <lineage>
        <taxon>Bacteria</taxon>
        <taxon>Pseudomonadati</taxon>
        <taxon>Pseudomonadota</taxon>
        <taxon>Betaproteobacteria</taxon>
        <taxon>Burkholderiales</taxon>
        <taxon>Sphaerotilaceae</taxon>
        <taxon>Caldimonas</taxon>
    </lineage>
</organism>
<evidence type="ECO:0000313" key="10">
    <source>
        <dbReference type="Proteomes" id="UP001165541"/>
    </source>
</evidence>
<feature type="transmembrane region" description="Helical" evidence="7">
    <location>
        <begin position="58"/>
        <end position="76"/>
    </location>
</feature>
<keyword evidence="5 9" id="KW-0418">Kinase</keyword>
<dbReference type="Gene3D" id="3.30.565.10">
    <property type="entry name" value="Histidine kinase-like ATPase, C-terminal domain"/>
    <property type="match status" value="1"/>
</dbReference>
<evidence type="ECO:0000256" key="6">
    <source>
        <dbReference type="ARBA" id="ARBA00023012"/>
    </source>
</evidence>
<feature type="transmembrane region" description="Helical" evidence="7">
    <location>
        <begin position="114"/>
        <end position="136"/>
    </location>
</feature>
<dbReference type="InterPro" id="IPR004358">
    <property type="entry name" value="Sig_transdc_His_kin-like_C"/>
</dbReference>
<dbReference type="SUPFAM" id="SSF47384">
    <property type="entry name" value="Homodimeric domain of signal transducing histidine kinase"/>
    <property type="match status" value="1"/>
</dbReference>
<feature type="transmembrane region" description="Helical" evidence="7">
    <location>
        <begin position="194"/>
        <end position="213"/>
    </location>
</feature>
<keyword evidence="7" id="KW-0812">Transmembrane</keyword>
<proteinExistence type="predicted"/>
<dbReference type="EC" id="2.7.13.3" evidence="2"/>
<dbReference type="InterPro" id="IPR050351">
    <property type="entry name" value="BphY/WalK/GraS-like"/>
</dbReference>
<feature type="domain" description="Histidine kinase" evidence="8">
    <location>
        <begin position="230"/>
        <end position="444"/>
    </location>
</feature>
<evidence type="ECO:0000256" key="7">
    <source>
        <dbReference type="SAM" id="Phobius"/>
    </source>
</evidence>
<dbReference type="InterPro" id="IPR003661">
    <property type="entry name" value="HisK_dim/P_dom"/>
</dbReference>
<dbReference type="InterPro" id="IPR036890">
    <property type="entry name" value="HATPase_C_sf"/>
</dbReference>
<dbReference type="PROSITE" id="PS50109">
    <property type="entry name" value="HIS_KIN"/>
    <property type="match status" value="1"/>
</dbReference>
<dbReference type="PANTHER" id="PTHR45453">
    <property type="entry name" value="PHOSPHATE REGULON SENSOR PROTEIN PHOR"/>
    <property type="match status" value="1"/>
</dbReference>
<evidence type="ECO:0000313" key="9">
    <source>
        <dbReference type="EMBL" id="MCM5681957.1"/>
    </source>
</evidence>
<dbReference type="InterPro" id="IPR036097">
    <property type="entry name" value="HisK_dim/P_sf"/>
</dbReference>
<evidence type="ECO:0000256" key="2">
    <source>
        <dbReference type="ARBA" id="ARBA00012438"/>
    </source>
</evidence>
<keyword evidence="10" id="KW-1185">Reference proteome</keyword>
<keyword evidence="6" id="KW-0902">Two-component regulatory system</keyword>
<evidence type="ECO:0000256" key="5">
    <source>
        <dbReference type="ARBA" id="ARBA00022777"/>
    </source>
</evidence>
<evidence type="ECO:0000259" key="8">
    <source>
        <dbReference type="PROSITE" id="PS50109"/>
    </source>
</evidence>
<feature type="transmembrane region" description="Helical" evidence="7">
    <location>
        <begin position="148"/>
        <end position="174"/>
    </location>
</feature>
<gene>
    <name evidence="9" type="ORF">M8A51_20715</name>
</gene>
<dbReference type="InterPro" id="IPR003594">
    <property type="entry name" value="HATPase_dom"/>
</dbReference>
<evidence type="ECO:0000256" key="1">
    <source>
        <dbReference type="ARBA" id="ARBA00000085"/>
    </source>
</evidence>
<accession>A0ABT0YT81</accession>
<reference evidence="9" key="1">
    <citation type="submission" date="2022-05" db="EMBL/GenBank/DDBJ databases">
        <title>Schlegelella sp. nov., isolated from mangrove soil.</title>
        <authorList>
            <person name="Liu Y."/>
            <person name="Ge X."/>
            <person name="Liu W."/>
        </authorList>
    </citation>
    <scope>NUCLEOTIDE SEQUENCE</scope>
    <source>
        <strain evidence="9">S2-27</strain>
    </source>
</reference>
<dbReference type="EMBL" id="JAMKFE010000015">
    <property type="protein sequence ID" value="MCM5681957.1"/>
    <property type="molecule type" value="Genomic_DNA"/>
</dbReference>
<keyword evidence="4" id="KW-0808">Transferase</keyword>
<dbReference type="SMART" id="SM00388">
    <property type="entry name" value="HisKA"/>
    <property type="match status" value="1"/>
</dbReference>
<keyword evidence="7" id="KW-0472">Membrane</keyword>
<keyword evidence="7" id="KW-1133">Transmembrane helix</keyword>
<dbReference type="GO" id="GO:0016301">
    <property type="term" value="F:kinase activity"/>
    <property type="evidence" value="ECO:0007669"/>
    <property type="project" value="UniProtKB-KW"/>
</dbReference>
<feature type="transmembrane region" description="Helical" evidence="7">
    <location>
        <begin position="88"/>
        <end position="108"/>
    </location>
</feature>
<dbReference type="PANTHER" id="PTHR45453:SF1">
    <property type="entry name" value="PHOSPHATE REGULON SENSOR PROTEIN PHOR"/>
    <property type="match status" value="1"/>
</dbReference>
<dbReference type="CDD" id="cd00075">
    <property type="entry name" value="HATPase"/>
    <property type="match status" value="1"/>
</dbReference>
<dbReference type="Gene3D" id="1.10.287.130">
    <property type="match status" value="1"/>
</dbReference>
<dbReference type="Proteomes" id="UP001165541">
    <property type="component" value="Unassembled WGS sequence"/>
</dbReference>
<keyword evidence="3" id="KW-0597">Phosphoprotein</keyword>
<dbReference type="Pfam" id="PF00512">
    <property type="entry name" value="HisKA"/>
    <property type="match status" value="1"/>
</dbReference>
<dbReference type="RefSeq" id="WP_251780438.1">
    <property type="nucleotide sequence ID" value="NZ_JAMKFE010000015.1"/>
</dbReference>
<dbReference type="Pfam" id="PF02518">
    <property type="entry name" value="HATPase_c"/>
    <property type="match status" value="1"/>
</dbReference>
<name>A0ABT0YT81_9BURK</name>